<keyword evidence="1" id="KW-0472">Membrane</keyword>
<dbReference type="GeneID" id="78818652"/>
<feature type="transmembrane region" description="Helical" evidence="1">
    <location>
        <begin position="136"/>
        <end position="159"/>
    </location>
</feature>
<dbReference type="EMBL" id="JBHTAS010000001">
    <property type="protein sequence ID" value="MFC7138415.1"/>
    <property type="molecule type" value="Genomic_DNA"/>
</dbReference>
<keyword evidence="1" id="KW-1133">Transmembrane helix</keyword>
<protein>
    <recommendedName>
        <fullName evidence="4">ABC-2 type transport system permease protein</fullName>
    </recommendedName>
</protein>
<dbReference type="RefSeq" id="WP_274324043.1">
    <property type="nucleotide sequence ID" value="NZ_CP118158.1"/>
</dbReference>
<feature type="transmembrane region" description="Helical" evidence="1">
    <location>
        <begin position="166"/>
        <end position="183"/>
    </location>
</feature>
<feature type="transmembrane region" description="Helical" evidence="1">
    <location>
        <begin position="218"/>
        <end position="239"/>
    </location>
</feature>
<feature type="transmembrane region" description="Helical" evidence="1">
    <location>
        <begin position="61"/>
        <end position="86"/>
    </location>
</feature>
<accession>A0ABD5XZ78</accession>
<reference evidence="2 3" key="1">
    <citation type="journal article" date="2019" name="Int. J. Syst. Evol. Microbiol.">
        <title>The Global Catalogue of Microorganisms (GCM) 10K type strain sequencing project: providing services to taxonomists for standard genome sequencing and annotation.</title>
        <authorList>
            <consortium name="The Broad Institute Genomics Platform"/>
            <consortium name="The Broad Institute Genome Sequencing Center for Infectious Disease"/>
            <person name="Wu L."/>
            <person name="Ma J."/>
        </authorList>
    </citation>
    <scope>NUCLEOTIDE SEQUENCE [LARGE SCALE GENOMIC DNA]</scope>
    <source>
        <strain evidence="2 3">XZYJT29</strain>
    </source>
</reference>
<comment type="caution">
    <text evidence="2">The sequence shown here is derived from an EMBL/GenBank/DDBJ whole genome shotgun (WGS) entry which is preliminary data.</text>
</comment>
<keyword evidence="1" id="KW-0812">Transmembrane</keyword>
<feature type="transmembrane region" description="Helical" evidence="1">
    <location>
        <begin position="21"/>
        <end position="41"/>
    </location>
</feature>
<sequence length="243" mass="24352">MRTNHVRTAVVTGLREYARTPVLLALLVVAPAYLVGLFGYAAPDTPVPVDTPGGGRTVVPLADVLTILGVVLVAAMVGGLVGLFVVQSATAADGRLVVAGFPPASILLARGTILTMAAAATVGISMAVAVNVFTPVSALGLAMAGLLTALIYGAVGVVVGTQVDQLAGVWVLLFAPLLDIVLYQNPLATETTVVATLLPGHATMRIAVGAGVGSGVDWAAVATAVTYLVALTAVAVGLYSRST</sequence>
<evidence type="ECO:0000256" key="1">
    <source>
        <dbReference type="SAM" id="Phobius"/>
    </source>
</evidence>
<evidence type="ECO:0000313" key="3">
    <source>
        <dbReference type="Proteomes" id="UP001596432"/>
    </source>
</evidence>
<dbReference type="AlphaFoldDB" id="A0ABD5XZ78"/>
<evidence type="ECO:0008006" key="4">
    <source>
        <dbReference type="Google" id="ProtNLM"/>
    </source>
</evidence>
<keyword evidence="3" id="KW-1185">Reference proteome</keyword>
<feature type="transmembrane region" description="Helical" evidence="1">
    <location>
        <begin position="107"/>
        <end position="130"/>
    </location>
</feature>
<organism evidence="2 3">
    <name type="scientific">Halosimplex aquaticum</name>
    <dbReference type="NCBI Taxonomy" id="3026162"/>
    <lineage>
        <taxon>Archaea</taxon>
        <taxon>Methanobacteriati</taxon>
        <taxon>Methanobacteriota</taxon>
        <taxon>Stenosarchaea group</taxon>
        <taxon>Halobacteria</taxon>
        <taxon>Halobacteriales</taxon>
        <taxon>Haloarculaceae</taxon>
        <taxon>Halosimplex</taxon>
    </lineage>
</organism>
<evidence type="ECO:0000313" key="2">
    <source>
        <dbReference type="EMBL" id="MFC7138415.1"/>
    </source>
</evidence>
<proteinExistence type="predicted"/>
<gene>
    <name evidence="2" type="ORF">ACFQMA_01010</name>
</gene>
<dbReference type="Proteomes" id="UP001596432">
    <property type="component" value="Unassembled WGS sequence"/>
</dbReference>
<name>A0ABD5XZ78_9EURY</name>